<dbReference type="Pfam" id="PF00884">
    <property type="entry name" value="Sulfatase"/>
    <property type="match status" value="1"/>
</dbReference>
<sequence>MLSQTKVQMSKIIIILSQARKFNQLTNCLLTQSIHHKFQIHNLMKFLFTVITLALLPAALFAKQPNIILIYADDFGYTDTSGQGSDFYETPNLDQLQASGMRFTNGYAPCANCAPSRASLMTGLYTTRHKIYTVGNSDRGNAAKRKLVPVKNIEDLDAKFTTIPQALKAAGYATCHTGKWHVSQDPTKFGFDHNIGGNHTGTPRGGYFPPYKNPQLPDGPKGEHLPDRLSTDLNVWINEQHKAEKPFFAYMAFYSVHTPIQAREDLTAKYNKKKAGKHHTNAKYAAMVESMDLAIGKILDNLDKQGIADNTIVIFTSDNGPYGPASNAKPLRGTKGMFYEGGIRVPFFVRWPGKTKAGSSSDVPVHQVDLFPTLAQATGAKQPDTLDGQDISGLLAGQDLAKRDLFWHFPCYLQSYGKKGMEGAHDPEWRSSPCSVIRSGDWKLVLYFEDNSTELFNLKDDRSETKNLVKANPEKAAELLTKLKAWHKAADADIPTEPNPAFGQGKKKASEKK</sequence>
<dbReference type="CDD" id="cd16144">
    <property type="entry name" value="ARS_like"/>
    <property type="match status" value="1"/>
</dbReference>
<reference evidence="10" key="1">
    <citation type="submission" date="2024-07" db="EMBL/GenBank/DDBJ databases">
        <title>Complete genome sequence of Verrucomicrobiaceae bacterium NT6N.</title>
        <authorList>
            <person name="Huang C."/>
            <person name="Takami H."/>
            <person name="Hamasaki K."/>
        </authorList>
    </citation>
    <scope>NUCLEOTIDE SEQUENCE</scope>
    <source>
        <strain evidence="10">NT6N</strain>
    </source>
</reference>
<feature type="region of interest" description="Disordered" evidence="7">
    <location>
        <begin position="491"/>
        <end position="513"/>
    </location>
</feature>
<feature type="region of interest" description="Disordered" evidence="7">
    <location>
        <begin position="202"/>
        <end position="227"/>
    </location>
</feature>
<keyword evidence="3" id="KW-0479">Metal-binding</keyword>
<comment type="similarity">
    <text evidence="2">Belongs to the sulfatase family.</text>
</comment>
<feature type="domain" description="Sulfatase N-terminal" evidence="9">
    <location>
        <begin position="65"/>
        <end position="379"/>
    </location>
</feature>
<keyword evidence="8" id="KW-1133">Transmembrane helix</keyword>
<keyword evidence="6" id="KW-0106">Calcium</keyword>
<keyword evidence="5" id="KW-0378">Hydrolase</keyword>
<comment type="cofactor">
    <cofactor evidence="1">
        <name>Ca(2+)</name>
        <dbReference type="ChEBI" id="CHEBI:29108"/>
    </cofactor>
</comment>
<name>A0AAT9FNT8_9BACT</name>
<dbReference type="GO" id="GO:0046872">
    <property type="term" value="F:metal ion binding"/>
    <property type="evidence" value="ECO:0007669"/>
    <property type="project" value="UniProtKB-KW"/>
</dbReference>
<evidence type="ECO:0000256" key="6">
    <source>
        <dbReference type="ARBA" id="ARBA00022837"/>
    </source>
</evidence>
<dbReference type="InterPro" id="IPR017850">
    <property type="entry name" value="Alkaline_phosphatase_core_sf"/>
</dbReference>
<evidence type="ECO:0000256" key="7">
    <source>
        <dbReference type="SAM" id="MobiDB-lite"/>
    </source>
</evidence>
<dbReference type="PANTHER" id="PTHR42693">
    <property type="entry name" value="ARYLSULFATASE FAMILY MEMBER"/>
    <property type="match status" value="1"/>
</dbReference>
<evidence type="ECO:0000256" key="1">
    <source>
        <dbReference type="ARBA" id="ARBA00001913"/>
    </source>
</evidence>
<proteinExistence type="inferred from homology"/>
<dbReference type="EMBL" id="AP026866">
    <property type="protein sequence ID" value="BDS07564.1"/>
    <property type="molecule type" value="Genomic_DNA"/>
</dbReference>
<evidence type="ECO:0000256" key="4">
    <source>
        <dbReference type="ARBA" id="ARBA00022729"/>
    </source>
</evidence>
<dbReference type="SUPFAM" id="SSF53649">
    <property type="entry name" value="Alkaline phosphatase-like"/>
    <property type="match status" value="1"/>
</dbReference>
<keyword evidence="8" id="KW-0812">Transmembrane</keyword>
<dbReference type="AlphaFoldDB" id="A0AAT9FNT8"/>
<dbReference type="GO" id="GO:0004065">
    <property type="term" value="F:arylsulfatase activity"/>
    <property type="evidence" value="ECO:0007669"/>
    <property type="project" value="TreeGrafter"/>
</dbReference>
<dbReference type="PANTHER" id="PTHR42693:SF42">
    <property type="entry name" value="ARYLSULFATASE G"/>
    <property type="match status" value="1"/>
</dbReference>
<keyword evidence="4" id="KW-0732">Signal</keyword>
<gene>
    <name evidence="10" type="ORF">NT6N_26040</name>
</gene>
<dbReference type="Gene3D" id="3.30.1120.10">
    <property type="match status" value="1"/>
</dbReference>
<evidence type="ECO:0000256" key="2">
    <source>
        <dbReference type="ARBA" id="ARBA00008779"/>
    </source>
</evidence>
<dbReference type="KEGG" id="osu:NT6N_26040"/>
<evidence type="ECO:0000259" key="9">
    <source>
        <dbReference type="Pfam" id="PF00884"/>
    </source>
</evidence>
<evidence type="ECO:0000256" key="3">
    <source>
        <dbReference type="ARBA" id="ARBA00022723"/>
    </source>
</evidence>
<evidence type="ECO:0000313" key="10">
    <source>
        <dbReference type="EMBL" id="BDS07564.1"/>
    </source>
</evidence>
<protein>
    <submittedName>
        <fullName evidence="10">Aryl-sulfate sulfohydrolase</fullName>
    </submittedName>
</protein>
<organism evidence="10">
    <name type="scientific">Oceaniferula spumae</name>
    <dbReference type="NCBI Taxonomy" id="2979115"/>
    <lineage>
        <taxon>Bacteria</taxon>
        <taxon>Pseudomonadati</taxon>
        <taxon>Verrucomicrobiota</taxon>
        <taxon>Verrucomicrobiia</taxon>
        <taxon>Verrucomicrobiales</taxon>
        <taxon>Verrucomicrobiaceae</taxon>
        <taxon>Oceaniferula</taxon>
    </lineage>
</organism>
<dbReference type="Gene3D" id="3.40.720.10">
    <property type="entry name" value="Alkaline Phosphatase, subunit A"/>
    <property type="match status" value="1"/>
</dbReference>
<dbReference type="InterPro" id="IPR050738">
    <property type="entry name" value="Sulfatase"/>
</dbReference>
<accession>A0AAT9FNT8</accession>
<feature type="transmembrane region" description="Helical" evidence="8">
    <location>
        <begin position="43"/>
        <end position="62"/>
    </location>
</feature>
<evidence type="ECO:0000256" key="8">
    <source>
        <dbReference type="SAM" id="Phobius"/>
    </source>
</evidence>
<keyword evidence="8" id="KW-0472">Membrane</keyword>
<dbReference type="InterPro" id="IPR000917">
    <property type="entry name" value="Sulfatase_N"/>
</dbReference>
<evidence type="ECO:0000256" key="5">
    <source>
        <dbReference type="ARBA" id="ARBA00022801"/>
    </source>
</evidence>